<name>M6K384_LEPIR</name>
<evidence type="ECO:0000313" key="2">
    <source>
        <dbReference type="Proteomes" id="UP000012137"/>
    </source>
</evidence>
<sequence>MQVKSFLVFLWELLQKSTFTVKSESLAFITDPPIFKMWELP</sequence>
<dbReference type="Proteomes" id="UP000012137">
    <property type="component" value="Unassembled WGS sequence"/>
</dbReference>
<gene>
    <name evidence="1" type="ORF">LEP1GSC083_3265</name>
</gene>
<comment type="caution">
    <text evidence="1">The sequence shown here is derived from an EMBL/GenBank/DDBJ whole genome shotgun (WGS) entry which is preliminary data.</text>
</comment>
<evidence type="ECO:0000313" key="1">
    <source>
        <dbReference type="EMBL" id="EMN28556.1"/>
    </source>
</evidence>
<dbReference type="EMBL" id="AHMZ02000132">
    <property type="protein sequence ID" value="EMN28556.1"/>
    <property type="molecule type" value="Genomic_DNA"/>
</dbReference>
<protein>
    <submittedName>
        <fullName evidence="1">Uncharacterized protein</fullName>
    </submittedName>
</protein>
<reference evidence="1 2" key="1">
    <citation type="submission" date="2013-01" db="EMBL/GenBank/DDBJ databases">
        <authorList>
            <person name="Harkins D.M."/>
            <person name="Durkin A.S."/>
            <person name="Brinkac L.M."/>
            <person name="Haft D.H."/>
            <person name="Selengut J.D."/>
            <person name="Sanka R."/>
            <person name="DePew J."/>
            <person name="Purushe J."/>
            <person name="Peacock S.J."/>
            <person name="Thaipadungpanit J."/>
            <person name="Wuthiekanun V.W."/>
            <person name="Day N.P."/>
            <person name="Vinetz J.M."/>
            <person name="Sutton G.G."/>
            <person name="Nierman W.C."/>
            <person name="Fouts D.E."/>
        </authorList>
    </citation>
    <scope>NUCLEOTIDE SEQUENCE [LARGE SCALE GENOMIC DNA]</scope>
    <source>
        <strain evidence="1 2">L0374</strain>
    </source>
</reference>
<dbReference type="AlphaFoldDB" id="M6K384"/>
<proteinExistence type="predicted"/>
<accession>M6K384</accession>
<organism evidence="1 2">
    <name type="scientific">Leptospira interrogans serovar Pyrogenes str. L0374</name>
    <dbReference type="NCBI Taxonomy" id="1049928"/>
    <lineage>
        <taxon>Bacteria</taxon>
        <taxon>Pseudomonadati</taxon>
        <taxon>Spirochaetota</taxon>
        <taxon>Spirochaetia</taxon>
        <taxon>Leptospirales</taxon>
        <taxon>Leptospiraceae</taxon>
        <taxon>Leptospira</taxon>
    </lineage>
</organism>